<dbReference type="OrthoDB" id="3525185at2759"/>
<dbReference type="GeneID" id="25785987"/>
<dbReference type="Pfam" id="PF00172">
    <property type="entry name" value="Zn_clus"/>
    <property type="match status" value="1"/>
</dbReference>
<dbReference type="Proteomes" id="UP000005426">
    <property type="component" value="Unassembled WGS sequence"/>
</dbReference>
<dbReference type="EMBL" id="ABDG02000026">
    <property type="protein sequence ID" value="EHK42597.1"/>
    <property type="molecule type" value="Genomic_DNA"/>
</dbReference>
<dbReference type="PROSITE" id="PS00463">
    <property type="entry name" value="ZN2_CY6_FUNGAL_1"/>
    <property type="match status" value="1"/>
</dbReference>
<dbReference type="PANTHER" id="PTHR38111:SF11">
    <property type="entry name" value="TRANSCRIPTION FACTOR DOMAIN-CONTAINING PROTEIN-RELATED"/>
    <property type="match status" value="1"/>
</dbReference>
<dbReference type="HOGENOM" id="CLU_043567_1_0_1"/>
<dbReference type="InterPro" id="IPR001138">
    <property type="entry name" value="Zn2Cys6_DnaBD"/>
</dbReference>
<name>G9P1U8_HYPAI</name>
<dbReference type="PANTHER" id="PTHR38111">
    <property type="entry name" value="ZN(2)-C6 FUNGAL-TYPE DOMAIN-CONTAINING PROTEIN-RELATED"/>
    <property type="match status" value="1"/>
</dbReference>
<dbReference type="eggNOG" id="ENOG502R8YK">
    <property type="taxonomic scope" value="Eukaryota"/>
</dbReference>
<dbReference type="GO" id="GO:0000981">
    <property type="term" value="F:DNA-binding transcription factor activity, RNA polymerase II-specific"/>
    <property type="evidence" value="ECO:0007669"/>
    <property type="project" value="InterPro"/>
</dbReference>
<keyword evidence="1" id="KW-0539">Nucleus</keyword>
<dbReference type="GO" id="GO:0008270">
    <property type="term" value="F:zinc ion binding"/>
    <property type="evidence" value="ECO:0007669"/>
    <property type="project" value="InterPro"/>
</dbReference>
<evidence type="ECO:0000259" key="2">
    <source>
        <dbReference type="PROSITE" id="PS50048"/>
    </source>
</evidence>
<comment type="caution">
    <text evidence="3">The sequence shown here is derived from an EMBL/GenBank/DDBJ whole genome shotgun (WGS) entry which is preliminary data.</text>
</comment>
<dbReference type="KEGG" id="tatv:25785987"/>
<dbReference type="InterPro" id="IPR021858">
    <property type="entry name" value="Fun_TF"/>
</dbReference>
<dbReference type="STRING" id="452589.G9P1U8"/>
<feature type="domain" description="Zn(2)-C6 fungal-type" evidence="2">
    <location>
        <begin position="10"/>
        <end position="38"/>
    </location>
</feature>
<dbReference type="PROSITE" id="PS50048">
    <property type="entry name" value="ZN2_CY6_FUNGAL_2"/>
    <property type="match status" value="1"/>
</dbReference>
<keyword evidence="4" id="KW-1185">Reference proteome</keyword>
<dbReference type="AlphaFoldDB" id="G9P1U8"/>
<accession>G9P1U8</accession>
<reference evidence="3 4" key="1">
    <citation type="journal article" date="2011" name="Genome Biol.">
        <title>Comparative genome sequence analysis underscores mycoparasitism as the ancestral life style of Trichoderma.</title>
        <authorList>
            <person name="Kubicek C.P."/>
            <person name="Herrera-Estrella A."/>
            <person name="Seidl-Seiboth V."/>
            <person name="Martinez D.A."/>
            <person name="Druzhinina I.S."/>
            <person name="Thon M."/>
            <person name="Zeilinger S."/>
            <person name="Casas-Flores S."/>
            <person name="Horwitz B.A."/>
            <person name="Mukherjee P.K."/>
            <person name="Mukherjee M."/>
            <person name="Kredics L."/>
            <person name="Alcaraz L.D."/>
            <person name="Aerts A."/>
            <person name="Antal Z."/>
            <person name="Atanasova L."/>
            <person name="Cervantes-Badillo M.G."/>
            <person name="Challacombe J."/>
            <person name="Chertkov O."/>
            <person name="McCluskey K."/>
            <person name="Coulpier F."/>
            <person name="Deshpande N."/>
            <person name="von Doehren H."/>
            <person name="Ebbole D.J."/>
            <person name="Esquivel-Naranjo E.U."/>
            <person name="Fekete E."/>
            <person name="Flipphi M."/>
            <person name="Glaser F."/>
            <person name="Gomez-Rodriguez E.Y."/>
            <person name="Gruber S."/>
            <person name="Han C."/>
            <person name="Henrissat B."/>
            <person name="Hermosa R."/>
            <person name="Hernandez-Onate M."/>
            <person name="Karaffa L."/>
            <person name="Kosti I."/>
            <person name="Le Crom S."/>
            <person name="Lindquist E."/>
            <person name="Lucas S."/>
            <person name="Luebeck M."/>
            <person name="Luebeck P.S."/>
            <person name="Margeot A."/>
            <person name="Metz B."/>
            <person name="Misra M."/>
            <person name="Nevalainen H."/>
            <person name="Omann M."/>
            <person name="Packer N."/>
            <person name="Perrone G."/>
            <person name="Uresti-Rivera E.E."/>
            <person name="Salamov A."/>
            <person name="Schmoll M."/>
            <person name="Seiboth B."/>
            <person name="Shapiro H."/>
            <person name="Sukno S."/>
            <person name="Tamayo-Ramos J.A."/>
            <person name="Tisch D."/>
            <person name="Wiest A."/>
            <person name="Wilkinson H.H."/>
            <person name="Zhang M."/>
            <person name="Coutinho P.M."/>
            <person name="Kenerley C.M."/>
            <person name="Monte E."/>
            <person name="Baker S.E."/>
            <person name="Grigoriev I.V."/>
        </authorList>
    </citation>
    <scope>NUCLEOTIDE SEQUENCE [LARGE SCALE GENOMIC DNA]</scope>
    <source>
        <strain evidence="4">ATCC 20476 / IMI 206040</strain>
    </source>
</reference>
<dbReference type="Pfam" id="PF11951">
    <property type="entry name" value="Fungal_trans_2"/>
    <property type="match status" value="1"/>
</dbReference>
<dbReference type="OMA" id="WYMRALQ"/>
<dbReference type="SMART" id="SM00066">
    <property type="entry name" value="GAL4"/>
    <property type="match status" value="1"/>
</dbReference>
<sequence length="493" mass="54365">MVNVAGRSRGCATCRKRRVKCDQSLPECLRCLGMGIKCPGARTEAFFVHTVVPNASLRDSSSAALTCIKTKSPHTMMMHPSHLPALQPARADAFDQLFVSHFIDAFFGSARPSLPVPNGPSKIWLHELPDFLASPCPSPVQYSIRAASMLSYGTVTGDVSIKTEACRWYMRALQSLRHLLSLDDLGSSLYSPESTVCAAVMLIHFETSAGTSPKAWLPHVNGAASLLEARGPERCRDGFMHQIFRHLRLQTFVAAMADNRLHPFASPQWRTIPFESHPKLIFDNLVDVLFAVLRCLSTANHLISSDADNTRGLQTELGNLIQDARLQIHEWRSEAIFYVSLEDQSLSVTETEEDVATSLDPRHFMLPYTDIPSVALVSLYDAANIIVLRLLHLVSPTASLYDARIQQHTQSILSAHEMISEKSSSEPGRGSIMMVQQLKIAALWSSSSQQRAAAVKMLQGFRKGGFAGISAPSHEYFADVAAYILRKYAVEGT</sequence>
<proteinExistence type="predicted"/>
<protein>
    <recommendedName>
        <fullName evidence="2">Zn(2)-C6 fungal-type domain-containing protein</fullName>
    </recommendedName>
</protein>
<dbReference type="Gene3D" id="4.10.240.10">
    <property type="entry name" value="Zn(2)-C6 fungal-type DNA-binding domain"/>
    <property type="match status" value="1"/>
</dbReference>
<organism evidence="3 4">
    <name type="scientific">Hypocrea atroviridis (strain ATCC 20476 / IMI 206040)</name>
    <name type="common">Trichoderma atroviride</name>
    <dbReference type="NCBI Taxonomy" id="452589"/>
    <lineage>
        <taxon>Eukaryota</taxon>
        <taxon>Fungi</taxon>
        <taxon>Dikarya</taxon>
        <taxon>Ascomycota</taxon>
        <taxon>Pezizomycotina</taxon>
        <taxon>Sordariomycetes</taxon>
        <taxon>Hypocreomycetidae</taxon>
        <taxon>Hypocreales</taxon>
        <taxon>Hypocreaceae</taxon>
        <taxon>Trichoderma</taxon>
    </lineage>
</organism>
<dbReference type="CDD" id="cd00067">
    <property type="entry name" value="GAL4"/>
    <property type="match status" value="1"/>
</dbReference>
<dbReference type="SUPFAM" id="SSF57701">
    <property type="entry name" value="Zn2/Cys6 DNA-binding domain"/>
    <property type="match status" value="1"/>
</dbReference>
<evidence type="ECO:0000313" key="4">
    <source>
        <dbReference type="Proteomes" id="UP000005426"/>
    </source>
</evidence>
<dbReference type="InterPro" id="IPR053178">
    <property type="entry name" value="Osmoadaptation_assoc"/>
</dbReference>
<evidence type="ECO:0000256" key="1">
    <source>
        <dbReference type="ARBA" id="ARBA00023242"/>
    </source>
</evidence>
<dbReference type="InterPro" id="IPR036864">
    <property type="entry name" value="Zn2-C6_fun-type_DNA-bd_sf"/>
</dbReference>
<evidence type="ECO:0000313" key="3">
    <source>
        <dbReference type="EMBL" id="EHK42597.1"/>
    </source>
</evidence>
<gene>
    <name evidence="3" type="ORF">TRIATDRAFT_86528</name>
</gene>